<name>A0A1G2L1D7_9BACT</name>
<dbReference type="InterPro" id="IPR036390">
    <property type="entry name" value="WH_DNA-bd_sf"/>
</dbReference>
<evidence type="ECO:0000313" key="3">
    <source>
        <dbReference type="Proteomes" id="UP000177982"/>
    </source>
</evidence>
<evidence type="ECO:0000313" key="2">
    <source>
        <dbReference type="EMBL" id="OHA05513.1"/>
    </source>
</evidence>
<feature type="region of interest" description="Disordered" evidence="1">
    <location>
        <begin position="68"/>
        <end position="94"/>
    </location>
</feature>
<evidence type="ECO:0000256" key="1">
    <source>
        <dbReference type="SAM" id="MobiDB-lite"/>
    </source>
</evidence>
<dbReference type="AlphaFoldDB" id="A0A1G2L1D7"/>
<gene>
    <name evidence="2" type="ORF">A2934_05400</name>
</gene>
<reference evidence="2 3" key="1">
    <citation type="journal article" date="2016" name="Nat. Commun.">
        <title>Thousands of microbial genomes shed light on interconnected biogeochemical processes in an aquifer system.</title>
        <authorList>
            <person name="Anantharaman K."/>
            <person name="Brown C.T."/>
            <person name="Hug L.A."/>
            <person name="Sharon I."/>
            <person name="Castelle C.J."/>
            <person name="Probst A.J."/>
            <person name="Thomas B.C."/>
            <person name="Singh A."/>
            <person name="Wilkins M.J."/>
            <person name="Karaoz U."/>
            <person name="Brodie E.L."/>
            <person name="Williams K.H."/>
            <person name="Hubbard S.S."/>
            <person name="Banfield J.F."/>
        </authorList>
    </citation>
    <scope>NUCLEOTIDE SEQUENCE [LARGE SCALE GENOMIC DNA]</scope>
</reference>
<dbReference type="Gene3D" id="1.10.10.10">
    <property type="entry name" value="Winged helix-like DNA-binding domain superfamily/Winged helix DNA-binding domain"/>
    <property type="match status" value="1"/>
</dbReference>
<comment type="caution">
    <text evidence="2">The sequence shown here is derived from an EMBL/GenBank/DDBJ whole genome shotgun (WGS) entry which is preliminary data.</text>
</comment>
<dbReference type="SUPFAM" id="SSF46785">
    <property type="entry name" value="Winged helix' DNA-binding domain"/>
    <property type="match status" value="1"/>
</dbReference>
<dbReference type="EMBL" id="MHQO01000050">
    <property type="protein sequence ID" value="OHA05513.1"/>
    <property type="molecule type" value="Genomic_DNA"/>
</dbReference>
<sequence length="94" mass="11051">MDNSLDKLFDNTARVRLLKLFLMNPDGQFTTEEILKQTQLKRDAVRKELRKLVAFGLVKSRTIAMQNIKVKKLKKKPSRKSNRKTNRKKVGRRP</sequence>
<dbReference type="InterPro" id="IPR036388">
    <property type="entry name" value="WH-like_DNA-bd_sf"/>
</dbReference>
<protein>
    <recommendedName>
        <fullName evidence="4">HTH arsR-type domain-containing protein</fullName>
    </recommendedName>
</protein>
<feature type="compositionally biased region" description="Basic residues" evidence="1">
    <location>
        <begin position="69"/>
        <end position="94"/>
    </location>
</feature>
<evidence type="ECO:0008006" key="4">
    <source>
        <dbReference type="Google" id="ProtNLM"/>
    </source>
</evidence>
<proteinExistence type="predicted"/>
<organism evidence="2 3">
    <name type="scientific">Candidatus Sungbacteria bacterium RIFCSPLOWO2_01_FULL_47_10</name>
    <dbReference type="NCBI Taxonomy" id="1802276"/>
    <lineage>
        <taxon>Bacteria</taxon>
        <taxon>Candidatus Sungiibacteriota</taxon>
    </lineage>
</organism>
<dbReference type="Proteomes" id="UP000177982">
    <property type="component" value="Unassembled WGS sequence"/>
</dbReference>
<accession>A0A1G2L1D7</accession>